<dbReference type="EC" id="4.1.3.24" evidence="1"/>
<dbReference type="PANTHER" id="PTHR11105:SF0">
    <property type="entry name" value="CITRAMALYL-COA LYASE, MITOCHONDRIAL"/>
    <property type="match status" value="1"/>
</dbReference>
<dbReference type="InterPro" id="IPR040442">
    <property type="entry name" value="Pyrv_kinase-like_dom_sf"/>
</dbReference>
<dbReference type="PANTHER" id="PTHR11105">
    <property type="entry name" value="CITRATE LYASE SUBUNIT BETA-RELATED"/>
    <property type="match status" value="1"/>
</dbReference>
<dbReference type="GO" id="GO:0106064">
    <property type="term" value="P:regulation of cobalamin metabolic process"/>
    <property type="evidence" value="ECO:0007669"/>
    <property type="project" value="TreeGrafter"/>
</dbReference>
<sequence>MTDLKDLDALQKDAIRAKHLGFQGKLCIHPNQIKICNDIFSPSEKKILEAKEVMHAFAEAEAKGVSAIQFKGKLVDAPFVEHARRILRLVSVSREI</sequence>
<accession>A0A2Z4ADV3</accession>
<dbReference type="EMBL" id="CP029803">
    <property type="protein sequence ID" value="AWT59056.1"/>
    <property type="molecule type" value="Genomic_DNA"/>
</dbReference>
<evidence type="ECO:0000313" key="1">
    <source>
        <dbReference type="EMBL" id="AWT59056.1"/>
    </source>
</evidence>
<dbReference type="SUPFAM" id="SSF51621">
    <property type="entry name" value="Phosphoenolpyruvate/pyruvate domain"/>
    <property type="match status" value="1"/>
</dbReference>
<protein>
    <submittedName>
        <fullName evidence="1">L-malyl-CoA/beta-methylmalyl-CoA lyase</fullName>
        <ecNumber evidence="1">4.1.3.24</ecNumber>
    </submittedName>
</protein>
<dbReference type="InterPro" id="IPR040186">
    <property type="entry name" value="Citramalyl-CoA_lyase"/>
</dbReference>
<dbReference type="Pfam" id="PF15617">
    <property type="entry name" value="C-C_Bond_Lyase"/>
    <property type="match status" value="1"/>
</dbReference>
<keyword evidence="1" id="KW-0456">Lyase</keyword>
<gene>
    <name evidence="1" type="primary">mcl1</name>
    <name evidence="1" type="ORF">DF168_00230</name>
</gene>
<dbReference type="AlphaFoldDB" id="A0A2Z4ADV3"/>
<dbReference type="Proteomes" id="UP000247465">
    <property type="component" value="Chromosome"/>
</dbReference>
<evidence type="ECO:0000313" key="2">
    <source>
        <dbReference type="Proteomes" id="UP000247465"/>
    </source>
</evidence>
<dbReference type="KEGG" id="mtar:DF168_00230"/>
<dbReference type="InterPro" id="IPR039480">
    <property type="entry name" value="C-C_Bond_Lyase-like"/>
</dbReference>
<dbReference type="Gene3D" id="3.20.20.60">
    <property type="entry name" value="Phosphoenolpyruvate-binding domains"/>
    <property type="match status" value="1"/>
</dbReference>
<reference evidence="1 2" key="1">
    <citation type="submission" date="2018-06" db="EMBL/GenBank/DDBJ databases">
        <title>Draft Genome Sequence of a Novel Marine Bacterium Related to the Verrucomicrobia.</title>
        <authorList>
            <person name="Vosseberg J."/>
            <person name="Martijn J."/>
            <person name="Ettema T.J.G."/>
        </authorList>
    </citation>
    <scope>NUCLEOTIDE SEQUENCE [LARGE SCALE GENOMIC DNA]</scope>
    <source>
        <strain evidence="1">TARA_B100001123</strain>
    </source>
</reference>
<organism evidence="1 2">
    <name type="scientific">Candidatus Moanibacter tarae</name>
    <dbReference type="NCBI Taxonomy" id="2200854"/>
    <lineage>
        <taxon>Bacteria</taxon>
        <taxon>Pseudomonadati</taxon>
        <taxon>Verrucomicrobiota</taxon>
        <taxon>Opitutia</taxon>
        <taxon>Puniceicoccales</taxon>
        <taxon>Puniceicoccales incertae sedis</taxon>
        <taxon>Candidatus Moanibacter</taxon>
    </lineage>
</organism>
<dbReference type="GO" id="GO:0047777">
    <property type="term" value="F:(S)-citramalyl-CoA lyase activity"/>
    <property type="evidence" value="ECO:0007669"/>
    <property type="project" value="TreeGrafter"/>
</dbReference>
<proteinExistence type="predicted"/>
<dbReference type="InterPro" id="IPR015813">
    <property type="entry name" value="Pyrv/PenolPyrv_kinase-like_dom"/>
</dbReference>
<name>A0A2Z4ADV3_9BACT</name>